<sequence length="398" mass="44364">MLEWLVLAYRKMCVREWAVLWLSFLAINLVSLDVGMLIGIGVAVLNFTLSYVQVPVVDTRLGCTHEGQHLVERTVISRTRGAIAHFEFRGYLFFASVVKILEGVQQGVYIRTFTDATDRESFLPTCTSPYSITVECLDGSPAPNANASPTEYVVMDFARVSGMDATAARGAFLILKKYCRNRGISIVFANVLPDIRDLLLKNDVATKENFCTTADAAINLCESHLQAHTVASDTIRTQRHSHNFEPASLLLQQCKEEPELSHSLEGIGLFFHKREVPVGYEFFGVGQASDCFYLLASGRVAIFVNEDGSMTPRRPLSQVRRIRPGSMFGEVAFFTRQRRHTAATATEPCTVFEMTREQFDTMQNQAPALSIRLRDVVVQSMALSITSLTLTNRGILSE</sequence>
<evidence type="ECO:0000313" key="5">
    <source>
        <dbReference type="Proteomes" id="UP000694044"/>
    </source>
</evidence>
<accession>A0A8T1VS26</accession>
<keyword evidence="1" id="KW-1133">Transmembrane helix</keyword>
<evidence type="ECO:0008006" key="6">
    <source>
        <dbReference type="Google" id="ProtNLM"/>
    </source>
</evidence>
<dbReference type="Proteomes" id="UP000694044">
    <property type="component" value="Unassembled WGS sequence"/>
</dbReference>
<dbReference type="InterPro" id="IPR052706">
    <property type="entry name" value="Membrane-Transporter-like"/>
</dbReference>
<name>A0A8T1VS26_9STRA</name>
<dbReference type="PROSITE" id="PS50801">
    <property type="entry name" value="STAS"/>
    <property type="match status" value="1"/>
</dbReference>
<feature type="transmembrane region" description="Helical" evidence="1">
    <location>
        <begin position="20"/>
        <end position="45"/>
    </location>
</feature>
<evidence type="ECO:0000313" key="4">
    <source>
        <dbReference type="EMBL" id="KAG7382234.1"/>
    </source>
</evidence>
<proteinExistence type="predicted"/>
<keyword evidence="5" id="KW-1185">Reference proteome</keyword>
<dbReference type="InterPro" id="IPR002645">
    <property type="entry name" value="STAS_dom"/>
</dbReference>
<dbReference type="InterPro" id="IPR000595">
    <property type="entry name" value="cNMP-bd_dom"/>
</dbReference>
<reference evidence="4" key="1">
    <citation type="submission" date="2021-02" db="EMBL/GenBank/DDBJ databases">
        <authorList>
            <person name="Palmer J.M."/>
        </authorList>
    </citation>
    <scope>NUCLEOTIDE SEQUENCE</scope>
    <source>
        <strain evidence="4">SCRP734</strain>
    </source>
</reference>
<dbReference type="CDD" id="cd00038">
    <property type="entry name" value="CAP_ED"/>
    <property type="match status" value="1"/>
</dbReference>
<dbReference type="CDD" id="cd07042">
    <property type="entry name" value="STAS_SulP_like_sulfate_transporter"/>
    <property type="match status" value="1"/>
</dbReference>
<evidence type="ECO:0000256" key="1">
    <source>
        <dbReference type="SAM" id="Phobius"/>
    </source>
</evidence>
<dbReference type="OrthoDB" id="91566at2759"/>
<feature type="domain" description="STAS" evidence="3">
    <location>
        <begin position="73"/>
        <end position="221"/>
    </location>
</feature>
<dbReference type="Pfam" id="PF00027">
    <property type="entry name" value="cNMP_binding"/>
    <property type="match status" value="1"/>
</dbReference>
<feature type="domain" description="Cyclic nucleotide-binding" evidence="2">
    <location>
        <begin position="286"/>
        <end position="362"/>
    </location>
</feature>
<comment type="caution">
    <text evidence="4">The sequence shown here is derived from an EMBL/GenBank/DDBJ whole genome shotgun (WGS) entry which is preliminary data.</text>
</comment>
<dbReference type="PROSITE" id="PS50042">
    <property type="entry name" value="CNMP_BINDING_3"/>
    <property type="match status" value="1"/>
</dbReference>
<evidence type="ECO:0000259" key="3">
    <source>
        <dbReference type="PROSITE" id="PS50801"/>
    </source>
</evidence>
<dbReference type="Pfam" id="PF01740">
    <property type="entry name" value="STAS"/>
    <property type="match status" value="1"/>
</dbReference>
<evidence type="ECO:0000259" key="2">
    <source>
        <dbReference type="PROSITE" id="PS50042"/>
    </source>
</evidence>
<protein>
    <recommendedName>
        <fullName evidence="6">Sulfate Permease (SulP) Family</fullName>
    </recommendedName>
</protein>
<gene>
    <name evidence="4" type="ORF">PHYPSEUDO_005120</name>
</gene>
<dbReference type="PANTHER" id="PTHR43310:SF2">
    <property type="entry name" value="SLC26A_SULP TRANSPORTER DOMAIN-CONTAINING PROTEIN"/>
    <property type="match status" value="1"/>
</dbReference>
<dbReference type="PANTHER" id="PTHR43310">
    <property type="entry name" value="SULFATE TRANSPORTER YBAR-RELATED"/>
    <property type="match status" value="1"/>
</dbReference>
<dbReference type="EMBL" id="JAGDFM010000215">
    <property type="protein sequence ID" value="KAG7382234.1"/>
    <property type="molecule type" value="Genomic_DNA"/>
</dbReference>
<keyword evidence="1" id="KW-0812">Transmembrane</keyword>
<organism evidence="4 5">
    <name type="scientific">Phytophthora pseudosyringae</name>
    <dbReference type="NCBI Taxonomy" id="221518"/>
    <lineage>
        <taxon>Eukaryota</taxon>
        <taxon>Sar</taxon>
        <taxon>Stramenopiles</taxon>
        <taxon>Oomycota</taxon>
        <taxon>Peronosporomycetes</taxon>
        <taxon>Peronosporales</taxon>
        <taxon>Peronosporaceae</taxon>
        <taxon>Phytophthora</taxon>
    </lineage>
</organism>
<keyword evidence="1" id="KW-0472">Membrane</keyword>
<dbReference type="AlphaFoldDB" id="A0A8T1VS26"/>